<evidence type="ECO:0000256" key="9">
    <source>
        <dbReference type="ARBA" id="ARBA00023242"/>
    </source>
</evidence>
<feature type="compositionally biased region" description="Basic and acidic residues" evidence="11">
    <location>
        <begin position="139"/>
        <end position="151"/>
    </location>
</feature>
<dbReference type="OrthoDB" id="3535323at2759"/>
<dbReference type="Gene3D" id="2.170.270.10">
    <property type="entry name" value="SET domain"/>
    <property type="match status" value="1"/>
</dbReference>
<evidence type="ECO:0000313" key="14">
    <source>
        <dbReference type="EMBL" id="ROT78663.1"/>
    </source>
</evidence>
<dbReference type="InterPro" id="IPR036236">
    <property type="entry name" value="Znf_C2H2_sf"/>
</dbReference>
<evidence type="ECO:0000256" key="4">
    <source>
        <dbReference type="ARBA" id="ARBA00022771"/>
    </source>
</evidence>
<dbReference type="SUPFAM" id="SSF57667">
    <property type="entry name" value="beta-beta-alpha zinc fingers"/>
    <property type="match status" value="4"/>
</dbReference>
<comment type="subcellular location">
    <subcellularLocation>
        <location evidence="1">Nucleus</location>
    </subcellularLocation>
</comment>
<feature type="compositionally biased region" description="Low complexity" evidence="11">
    <location>
        <begin position="347"/>
        <end position="360"/>
    </location>
</feature>
<dbReference type="GO" id="GO:0005634">
    <property type="term" value="C:nucleus"/>
    <property type="evidence" value="ECO:0007669"/>
    <property type="project" value="UniProtKB-SubCell"/>
</dbReference>
<keyword evidence="15" id="KW-1185">Reference proteome</keyword>
<feature type="region of interest" description="Disordered" evidence="11">
    <location>
        <begin position="1502"/>
        <end position="1522"/>
    </location>
</feature>
<feature type="compositionally biased region" description="Polar residues" evidence="11">
    <location>
        <begin position="544"/>
        <end position="557"/>
    </location>
</feature>
<keyword evidence="4 10" id="KW-0863">Zinc-finger</keyword>
<feature type="compositionally biased region" description="Basic residues" evidence="11">
    <location>
        <begin position="1389"/>
        <end position="1398"/>
    </location>
</feature>
<dbReference type="GO" id="GO:0000978">
    <property type="term" value="F:RNA polymerase II cis-regulatory region sequence-specific DNA binding"/>
    <property type="evidence" value="ECO:0007669"/>
    <property type="project" value="TreeGrafter"/>
</dbReference>
<dbReference type="PROSITE" id="PS00028">
    <property type="entry name" value="ZINC_FINGER_C2H2_1"/>
    <property type="match status" value="9"/>
</dbReference>
<evidence type="ECO:0000256" key="5">
    <source>
        <dbReference type="ARBA" id="ARBA00022833"/>
    </source>
</evidence>
<feature type="domain" description="C2H2-type" evidence="12">
    <location>
        <begin position="1477"/>
        <end position="1505"/>
    </location>
</feature>
<feature type="compositionally biased region" description="Low complexity" evidence="11">
    <location>
        <begin position="48"/>
        <end position="64"/>
    </location>
</feature>
<dbReference type="InterPro" id="IPR001214">
    <property type="entry name" value="SET_dom"/>
</dbReference>
<dbReference type="PANTHER" id="PTHR24384">
    <property type="entry name" value="FINGER PUTATIVE TRANSCRIPTION FACTOR FAMILY-RELATED"/>
    <property type="match status" value="1"/>
</dbReference>
<feature type="compositionally biased region" description="Polar residues" evidence="11">
    <location>
        <begin position="323"/>
        <end position="335"/>
    </location>
</feature>
<feature type="domain" description="C2H2-type" evidence="12">
    <location>
        <begin position="1158"/>
        <end position="1185"/>
    </location>
</feature>
<feature type="compositionally biased region" description="Low complexity" evidence="11">
    <location>
        <begin position="427"/>
        <end position="441"/>
    </location>
</feature>
<proteinExistence type="predicted"/>
<evidence type="ECO:0000256" key="3">
    <source>
        <dbReference type="ARBA" id="ARBA00022737"/>
    </source>
</evidence>
<evidence type="ECO:0000259" key="12">
    <source>
        <dbReference type="PROSITE" id="PS50157"/>
    </source>
</evidence>
<feature type="compositionally biased region" description="Polar residues" evidence="11">
    <location>
        <begin position="158"/>
        <end position="169"/>
    </location>
</feature>
<evidence type="ECO:0000256" key="7">
    <source>
        <dbReference type="ARBA" id="ARBA00023125"/>
    </source>
</evidence>
<feature type="domain" description="C2H2-type" evidence="12">
    <location>
        <begin position="1066"/>
        <end position="1093"/>
    </location>
</feature>
<feature type="domain" description="C2H2-type" evidence="12">
    <location>
        <begin position="1432"/>
        <end position="1460"/>
    </location>
</feature>
<dbReference type="Gene3D" id="3.30.160.60">
    <property type="entry name" value="Classic Zinc Finger"/>
    <property type="match status" value="6"/>
</dbReference>
<keyword evidence="6" id="KW-0805">Transcription regulation</keyword>
<feature type="domain" description="SET" evidence="13">
    <location>
        <begin position="924"/>
        <end position="1037"/>
    </location>
</feature>
<dbReference type="PROSITE" id="PS50280">
    <property type="entry name" value="SET"/>
    <property type="match status" value="1"/>
</dbReference>
<keyword evidence="5" id="KW-0862">Zinc</keyword>
<comment type="caution">
    <text evidence="14">The sequence shown here is derived from an EMBL/GenBank/DDBJ whole genome shotgun (WGS) entry which is preliminary data.</text>
</comment>
<dbReference type="Pfam" id="PF00096">
    <property type="entry name" value="zf-C2H2"/>
    <property type="match status" value="2"/>
</dbReference>
<evidence type="ECO:0000259" key="13">
    <source>
        <dbReference type="PROSITE" id="PS50280"/>
    </source>
</evidence>
<evidence type="ECO:0000256" key="2">
    <source>
        <dbReference type="ARBA" id="ARBA00022723"/>
    </source>
</evidence>
<evidence type="ECO:0000256" key="11">
    <source>
        <dbReference type="SAM" id="MobiDB-lite"/>
    </source>
</evidence>
<feature type="compositionally biased region" description="Basic and acidic residues" evidence="11">
    <location>
        <begin position="100"/>
        <end position="112"/>
    </location>
</feature>
<dbReference type="GO" id="GO:0000981">
    <property type="term" value="F:DNA-binding transcription factor activity, RNA polymerase II-specific"/>
    <property type="evidence" value="ECO:0007669"/>
    <property type="project" value="TreeGrafter"/>
</dbReference>
<sequence length="1807" mass="194017">MAGSSRHSSAEPTSASRRLSQDSDDDDDVDSEELWHHRRIQQQVGYLSLGGSFSGGLSPQPSSSVECERRVSPLDPNLSSAARYSPPPPYNSPMGGIEGSLEHPDSPMEDLSHGSSLPRFPVGVSSSMPSGTPSLVVSETHRATPDDHEPGSRGGSSLGVSNSLFSTQRILGRAQARWGSPHIVTDEDDEDEEEEEDDDEEEEEEEDSTPATPIESVWAKQRKLNLGEVARSSALQAGPSGIQGAPQPGPSRIEDEHCADPNEVESVHCAGPSGVEAIHCAGPSGLQDLARPGPSSNLHTAPQPSPSILQAIPQPSPSGDGMVSQTNGCRSPNSDTDSESDSPENLPPFSSSPGPSGIGSQLVRLSDGEAEALVGNVSGCEASSSIRGQASPLGSPRTPADNCIVSSSTGHIDSIPPTPAEFQGNDVSGPSSPVSPSLASVAILDSTVDSTSGRGIMDPQGDSSDDDSDDNLAPSDQMQLPVMADEGAEISTSEIGLQHSDDSQDVGMLVSPQGMFTSGRASANRFIEQFSLSLSHFSTNSLDASLSGDVSDQRTPQNTPPPPPDPGPYLDDPLAIPGPSRLSLPCPEQPVSSQAQAVAAVSQGNDFPSTSSTQMLAHPVEVLDSSLPLLHISSELPVCSSAPDNNQLQEAGRSDGLEPLVTIASSASNSLNSDDLAGSSGNQALSQLNQSYVLELNEDSSLNSDDALSSGSLVGKDDLQNQGVNQADFSNLDSSHHSLVDPSRISASSLSTSLSLTLASSELNGVIDAAMPGPSQQPSLSQHILPSQPDQVSLLVGSGDDSNDGALLMMLSSNSHSLHDPLVLGKQLQREASNLVSQLRPESQALQPCSSDSAANDSLQDASGQRQNEVNSSVSDSGVPGFIGPDIWCGDCEQAYSHECPQHRIQAISDKPVRTRAWASLPAQHLIIRKIADTEEYGVFVRKAIPKRTQFGPIEGVLKEDSDGSVSPHGLIYTIKQGDQTLHLDTSDEATSNWMRFVRQATTYLEQNCVVMQVDENLVFLTTTDIAPRTELRVGYSKQYGDKRGLHILQPTAEEIKILESLRKSWPCYECDEAFESSAELQQHLVCHDEEVGEEEKKKRKRIKTRRPRNNGEVETGVKRLAKKVKVSGEETSGAGTSSQADVNSRLAMPAVEGIQHSQCTTCNLVFTMPELLKIHQHTHEGAQVQEGNDALVKMKLKEKACPQCFKFFEAAEELLAHIGGHGFFLPLQAKPHKCDFCYKSFLRRERLEAHMAVHGNETEKPFRCSLCLRRFCSNTALNTHIKFHIEGSKGYDCPICREGFFSVAGLKSHVSSHCVNGEYACPTCKKVFPTYSKIRRHIRSYHAIMPHTCSICSKEMPSVDKLKIHMLSHSERRDFLCPDCGKRFKRKDKLREHSKRMHSNDREAKTSKAVAKGPPKFVPKVDPADYKQFLYKCHTCLLGFKRRGMLVNHLAKRHPNIDPSTVPELNQPILKAKRCYSCQHCDKMYRSSSKRKLHILKYHPGAELPPPSTNHNENENGEVPAYSKTNPHPCLWCYRQYTTRARLLRHQRHHHPDLCNHKSQMKEYSAEAPEAAVEEDEAQMEAPAGLSGELTLGGQLVTDASILRNHRLVSLTRGESEEAGVEVKEDDLLTQAMGEITPLSGGEQYVRIVGTGAEGQQVVVGTAQGGRPLLVSSDGGQQGATLALVTTDGPETVTLSLPAGQFISLIPGLPVAGTASTVTSTSRTVTSGSSSVNIHTVEGQDGAGTSGDLQGEGVPAAIRMAQGFGQAISGSEAEGVEQVVLETHPPSSPSTSVVWPQALTFASTPN</sequence>
<reference evidence="14 15" key="2">
    <citation type="submission" date="2019-01" db="EMBL/GenBank/DDBJ databases">
        <title>The decoding of complex shrimp genome reveals the adaptation for benthos swimmer, frequently molting mechanism and breeding impact on genome.</title>
        <authorList>
            <person name="Sun Y."/>
            <person name="Gao Y."/>
            <person name="Yu Y."/>
        </authorList>
    </citation>
    <scope>NUCLEOTIDE SEQUENCE [LARGE SCALE GENOMIC DNA]</scope>
    <source>
        <tissue evidence="14">Muscle</tissue>
    </source>
</reference>
<dbReference type="GO" id="GO:0008270">
    <property type="term" value="F:zinc ion binding"/>
    <property type="evidence" value="ECO:0007669"/>
    <property type="project" value="UniProtKB-KW"/>
</dbReference>
<evidence type="ECO:0000256" key="8">
    <source>
        <dbReference type="ARBA" id="ARBA00023163"/>
    </source>
</evidence>
<feature type="domain" description="C2H2-type" evidence="12">
    <location>
        <begin position="1320"/>
        <end position="1344"/>
    </location>
</feature>
<dbReference type="GO" id="GO:0008757">
    <property type="term" value="F:S-adenosylmethionine-dependent methyltransferase activity"/>
    <property type="evidence" value="ECO:0007669"/>
    <property type="project" value="UniProtKB-ARBA"/>
</dbReference>
<feature type="compositionally biased region" description="Pro residues" evidence="11">
    <location>
        <begin position="558"/>
        <end position="567"/>
    </location>
</feature>
<feature type="region of interest" description="Disordered" evidence="11">
    <location>
        <begin position="1389"/>
        <end position="1415"/>
    </location>
</feature>
<feature type="domain" description="C2H2-type" evidence="12">
    <location>
        <begin position="1348"/>
        <end position="1375"/>
    </location>
</feature>
<feature type="region of interest" description="Disordered" evidence="11">
    <location>
        <begin position="48"/>
        <end position="365"/>
    </location>
</feature>
<dbReference type="EMBL" id="QCYY01001348">
    <property type="protein sequence ID" value="ROT78663.1"/>
    <property type="molecule type" value="Genomic_DNA"/>
</dbReference>
<keyword evidence="7" id="KW-0238">DNA-binding</keyword>
<feature type="compositionally biased region" description="Acidic residues" evidence="11">
    <location>
        <begin position="22"/>
        <end position="32"/>
    </location>
</feature>
<keyword evidence="2" id="KW-0479">Metal-binding</keyword>
<reference evidence="14 15" key="1">
    <citation type="submission" date="2018-04" db="EMBL/GenBank/DDBJ databases">
        <authorList>
            <person name="Zhang X."/>
            <person name="Yuan J."/>
            <person name="Li F."/>
            <person name="Xiang J."/>
        </authorList>
    </citation>
    <scope>NUCLEOTIDE SEQUENCE [LARGE SCALE GENOMIC DNA]</scope>
    <source>
        <tissue evidence="14">Muscle</tissue>
    </source>
</reference>
<dbReference type="Proteomes" id="UP000283509">
    <property type="component" value="Unassembled WGS sequence"/>
</dbReference>
<dbReference type="FunFam" id="3.30.160.60:FF:001316">
    <property type="entry name" value="PR domain zinc finger protein 10"/>
    <property type="match status" value="1"/>
</dbReference>
<dbReference type="PANTHER" id="PTHR24384:SF189">
    <property type="entry name" value="C2H2-TYPE DOMAIN-CONTAINING PROTEIN-RELATED"/>
    <property type="match status" value="1"/>
</dbReference>
<feature type="region of interest" description="Disordered" evidence="11">
    <location>
        <begin position="379"/>
        <end position="510"/>
    </location>
</feature>
<feature type="domain" description="C2H2-type" evidence="12">
    <location>
        <begin position="1263"/>
        <end position="1285"/>
    </location>
</feature>
<feature type="compositionally biased region" description="Polar residues" evidence="11">
    <location>
        <begin position="124"/>
        <end position="137"/>
    </location>
</feature>
<keyword evidence="3" id="KW-0677">Repeat</keyword>
<feature type="domain" description="C2H2-type" evidence="12">
    <location>
        <begin position="1376"/>
        <end position="1404"/>
    </location>
</feature>
<protein>
    <submittedName>
        <fullName evidence="14">Putative PR domain zinc finger protein 10-like isoform X2</fullName>
    </submittedName>
</protein>
<feature type="compositionally biased region" description="Basic residues" evidence="11">
    <location>
        <begin position="1098"/>
        <end position="1109"/>
    </location>
</feature>
<keyword evidence="9" id="KW-0539">Nucleus</keyword>
<feature type="compositionally biased region" description="Polar residues" evidence="11">
    <location>
        <begin position="1"/>
        <end position="18"/>
    </location>
</feature>
<dbReference type="Pfam" id="PF21549">
    <property type="entry name" value="PRDM2_PR"/>
    <property type="match status" value="1"/>
</dbReference>
<feature type="compositionally biased region" description="Polar residues" evidence="11">
    <location>
        <begin position="834"/>
        <end position="876"/>
    </location>
</feature>
<dbReference type="PROSITE" id="PS50157">
    <property type="entry name" value="ZINC_FINGER_C2H2_2"/>
    <property type="match status" value="11"/>
</dbReference>
<dbReference type="GO" id="GO:0008276">
    <property type="term" value="F:protein methyltransferase activity"/>
    <property type="evidence" value="ECO:0007669"/>
    <property type="project" value="UniProtKB-ARBA"/>
</dbReference>
<dbReference type="InterPro" id="IPR046341">
    <property type="entry name" value="SET_dom_sf"/>
</dbReference>
<feature type="domain" description="C2H2-type" evidence="12">
    <location>
        <begin position="1529"/>
        <end position="1551"/>
    </location>
</feature>
<feature type="compositionally biased region" description="Polar residues" evidence="11">
    <location>
        <begin position="294"/>
        <end position="308"/>
    </location>
</feature>
<feature type="domain" description="C2H2-type" evidence="12">
    <location>
        <begin position="1292"/>
        <end position="1314"/>
    </location>
</feature>
<evidence type="ECO:0000256" key="6">
    <source>
        <dbReference type="ARBA" id="ARBA00023015"/>
    </source>
</evidence>
<feature type="compositionally biased region" description="Low complexity" evidence="11">
    <location>
        <begin position="591"/>
        <end position="603"/>
    </location>
</feature>
<accession>A0A423TQG5</accession>
<feature type="region of interest" description="Disordered" evidence="11">
    <location>
        <begin position="1096"/>
        <end position="1116"/>
    </location>
</feature>
<feature type="region of interest" description="Disordered" evidence="11">
    <location>
        <begin position="834"/>
        <end position="878"/>
    </location>
</feature>
<feature type="region of interest" description="Disordered" evidence="11">
    <location>
        <begin position="544"/>
        <end position="612"/>
    </location>
</feature>
<feature type="domain" description="C2H2-type" evidence="12">
    <location>
        <begin position="1233"/>
        <end position="1260"/>
    </location>
</feature>
<name>A0A423TQG5_PENVA</name>
<dbReference type="SMART" id="SM00355">
    <property type="entry name" value="ZnF_C2H2"/>
    <property type="match status" value="12"/>
</dbReference>
<feature type="region of interest" description="Disordered" evidence="11">
    <location>
        <begin position="1"/>
        <end position="36"/>
    </location>
</feature>
<keyword evidence="8" id="KW-0804">Transcription</keyword>
<dbReference type="FunFam" id="3.30.160.60:FF:000100">
    <property type="entry name" value="Zinc finger 45-like"/>
    <property type="match status" value="1"/>
</dbReference>
<dbReference type="InterPro" id="IPR013087">
    <property type="entry name" value="Znf_C2H2_type"/>
</dbReference>
<gene>
    <name evidence="14" type="ORF">C7M84_002634</name>
</gene>
<evidence type="ECO:0000256" key="1">
    <source>
        <dbReference type="ARBA" id="ARBA00004123"/>
    </source>
</evidence>
<dbReference type="InterPro" id="IPR050752">
    <property type="entry name" value="C2H2-ZF_domain"/>
</dbReference>
<feature type="compositionally biased region" description="Acidic residues" evidence="11">
    <location>
        <begin position="186"/>
        <end position="208"/>
    </location>
</feature>
<organism evidence="14 15">
    <name type="scientific">Penaeus vannamei</name>
    <name type="common">Whiteleg shrimp</name>
    <name type="synonym">Litopenaeus vannamei</name>
    <dbReference type="NCBI Taxonomy" id="6689"/>
    <lineage>
        <taxon>Eukaryota</taxon>
        <taxon>Metazoa</taxon>
        <taxon>Ecdysozoa</taxon>
        <taxon>Arthropoda</taxon>
        <taxon>Crustacea</taxon>
        <taxon>Multicrustacea</taxon>
        <taxon>Malacostraca</taxon>
        <taxon>Eumalacostraca</taxon>
        <taxon>Eucarida</taxon>
        <taxon>Decapoda</taxon>
        <taxon>Dendrobranchiata</taxon>
        <taxon>Penaeoidea</taxon>
        <taxon>Penaeidae</taxon>
        <taxon>Penaeus</taxon>
    </lineage>
</organism>
<evidence type="ECO:0000256" key="10">
    <source>
        <dbReference type="PROSITE-ProRule" id="PRU00042"/>
    </source>
</evidence>
<evidence type="ECO:0000313" key="15">
    <source>
        <dbReference type="Proteomes" id="UP000283509"/>
    </source>
</evidence>
<dbReference type="GO" id="GO:0008170">
    <property type="term" value="F:N-methyltransferase activity"/>
    <property type="evidence" value="ECO:0007669"/>
    <property type="project" value="UniProtKB-ARBA"/>
</dbReference>